<feature type="transmembrane region" description="Helical" evidence="9">
    <location>
        <begin position="49"/>
        <end position="71"/>
    </location>
</feature>
<dbReference type="InterPro" id="IPR020846">
    <property type="entry name" value="MFS_dom"/>
</dbReference>
<evidence type="ECO:0000256" key="8">
    <source>
        <dbReference type="ARBA" id="ARBA00040914"/>
    </source>
</evidence>
<keyword evidence="12" id="KW-1185">Reference proteome</keyword>
<dbReference type="InterPro" id="IPR011701">
    <property type="entry name" value="MFS"/>
</dbReference>
<comment type="similarity">
    <text evidence="7">Belongs to the major facilitator superfamily. Drug:H(+) antiporter-3 (DHA3) (TC 2.A.1.21) family.</text>
</comment>
<evidence type="ECO:0000256" key="5">
    <source>
        <dbReference type="ARBA" id="ARBA00022989"/>
    </source>
</evidence>
<evidence type="ECO:0000313" key="11">
    <source>
        <dbReference type="EMBL" id="OBZ95808.1"/>
    </source>
</evidence>
<name>A0A1C7P3I2_9HYPH</name>
<organism evidence="11 12">
    <name type="scientific">Pararhizobium polonicum</name>
    <dbReference type="NCBI Taxonomy" id="1612624"/>
    <lineage>
        <taxon>Bacteria</taxon>
        <taxon>Pseudomonadati</taxon>
        <taxon>Pseudomonadota</taxon>
        <taxon>Alphaproteobacteria</taxon>
        <taxon>Hyphomicrobiales</taxon>
        <taxon>Rhizobiaceae</taxon>
        <taxon>Rhizobium/Agrobacterium group</taxon>
        <taxon>Pararhizobium</taxon>
    </lineage>
</organism>
<evidence type="ECO:0000256" key="1">
    <source>
        <dbReference type="ARBA" id="ARBA00004651"/>
    </source>
</evidence>
<feature type="transmembrane region" description="Helical" evidence="9">
    <location>
        <begin position="289"/>
        <end position="307"/>
    </location>
</feature>
<sequence>MASSIFVDFSLLKHNANFRAVFAARMMSVISLGILTVAVPVQIHQLTGSALQVGIVIALDGIGMFVGLLAGGVLADHHDRRRLILLARGLCGVGFLVLALNGFLSEPSLVALYLVSLWDGFFGAIGMTALMAAIPTLVGRENLPAAGALSMLTVRFGAILAPLIGGLIIASADVSWNYLIAGIGTLGTLIPLFRLPSLLPGERGDEHPLRAMIDGFAFLGQNKIVGAVIAVGTLQSALSAIRVMFPSIAESFSAGSVGIGLMYSAVPLGAMIGAFTSGWVGQFRLPGQLLLGCVCAASALLASIGLVGHLVPALGILVLFGYLGSIASLMQYTLVQTNTPDQMLGRVNSLWAAQDVVGDPGGSIVMGSLSRVLAPMVSVFWFGSGVFLIGVAMSAGFRSLRNLSKSVTAADEEPVGDILVTDSVAQ</sequence>
<keyword evidence="3" id="KW-1003">Cell membrane</keyword>
<dbReference type="NCBIfam" id="NF007792">
    <property type="entry name" value="PRK10489.1"/>
    <property type="match status" value="1"/>
</dbReference>
<evidence type="ECO:0000256" key="4">
    <source>
        <dbReference type="ARBA" id="ARBA00022692"/>
    </source>
</evidence>
<proteinExistence type="inferred from homology"/>
<dbReference type="SUPFAM" id="SSF103473">
    <property type="entry name" value="MFS general substrate transporter"/>
    <property type="match status" value="1"/>
</dbReference>
<dbReference type="InterPro" id="IPR036259">
    <property type="entry name" value="MFS_trans_sf"/>
</dbReference>
<comment type="caution">
    <text evidence="11">The sequence shown here is derived from an EMBL/GenBank/DDBJ whole genome shotgun (WGS) entry which is preliminary data.</text>
</comment>
<gene>
    <name evidence="11" type="ORF">ADU59_10685</name>
</gene>
<dbReference type="EMBL" id="LGLV01000006">
    <property type="protein sequence ID" value="OBZ95808.1"/>
    <property type="molecule type" value="Genomic_DNA"/>
</dbReference>
<feature type="transmembrane region" description="Helical" evidence="9">
    <location>
        <begin position="146"/>
        <end position="170"/>
    </location>
</feature>
<evidence type="ECO:0000256" key="9">
    <source>
        <dbReference type="SAM" id="Phobius"/>
    </source>
</evidence>
<dbReference type="OrthoDB" id="7283966at2"/>
<dbReference type="GO" id="GO:0022857">
    <property type="term" value="F:transmembrane transporter activity"/>
    <property type="evidence" value="ECO:0007669"/>
    <property type="project" value="InterPro"/>
</dbReference>
<feature type="transmembrane region" description="Helical" evidence="9">
    <location>
        <begin position="372"/>
        <end position="397"/>
    </location>
</feature>
<dbReference type="Gene3D" id="1.20.1250.20">
    <property type="entry name" value="MFS general substrate transporter like domains"/>
    <property type="match status" value="1"/>
</dbReference>
<keyword evidence="2" id="KW-0813">Transport</keyword>
<accession>A0A1C7P3I2</accession>
<evidence type="ECO:0000313" key="12">
    <source>
        <dbReference type="Proteomes" id="UP000093111"/>
    </source>
</evidence>
<comment type="subcellular location">
    <subcellularLocation>
        <location evidence="1">Cell membrane</location>
        <topology evidence="1">Multi-pass membrane protein</topology>
    </subcellularLocation>
</comment>
<evidence type="ECO:0000256" key="7">
    <source>
        <dbReference type="ARBA" id="ARBA00038075"/>
    </source>
</evidence>
<reference evidence="11 12" key="1">
    <citation type="journal article" date="2016" name="Syst. Appl. Microbiol.">
        <title>Pararhizobium polonicum sp. nov. isolated from tumors on stone fruit rootstocks.</title>
        <authorList>
            <person name="Pulawska J."/>
            <person name="Kuzmanovic N."/>
            <person name="Willems A."/>
            <person name="Pothier J.F."/>
        </authorList>
    </citation>
    <scope>NUCLEOTIDE SEQUENCE [LARGE SCALE GENOMIC DNA]</scope>
    <source>
        <strain evidence="11 12">F5.1</strain>
    </source>
</reference>
<dbReference type="Proteomes" id="UP000093111">
    <property type="component" value="Unassembled WGS sequence"/>
</dbReference>
<feature type="transmembrane region" description="Helical" evidence="9">
    <location>
        <begin position="83"/>
        <end position="104"/>
    </location>
</feature>
<feature type="transmembrane region" description="Helical" evidence="9">
    <location>
        <begin position="21"/>
        <end position="43"/>
    </location>
</feature>
<dbReference type="AlphaFoldDB" id="A0A1C7P3I2"/>
<dbReference type="PATRIC" id="fig|1612624.7.peg.3691"/>
<keyword evidence="6 9" id="KW-0472">Membrane</keyword>
<evidence type="ECO:0000256" key="6">
    <source>
        <dbReference type="ARBA" id="ARBA00023136"/>
    </source>
</evidence>
<keyword evidence="5 9" id="KW-1133">Transmembrane helix</keyword>
<feature type="transmembrane region" description="Helical" evidence="9">
    <location>
        <begin position="110"/>
        <end position="134"/>
    </location>
</feature>
<feature type="domain" description="Major facilitator superfamily (MFS) profile" evidence="10">
    <location>
        <begin position="17"/>
        <end position="402"/>
    </location>
</feature>
<dbReference type="STRING" id="1612624.ADU59_10685"/>
<dbReference type="Pfam" id="PF07690">
    <property type="entry name" value="MFS_1"/>
    <property type="match status" value="1"/>
</dbReference>
<feature type="transmembrane region" description="Helical" evidence="9">
    <location>
        <begin position="224"/>
        <end position="245"/>
    </location>
</feature>
<dbReference type="PROSITE" id="PS50850">
    <property type="entry name" value="MFS"/>
    <property type="match status" value="1"/>
</dbReference>
<evidence type="ECO:0000256" key="2">
    <source>
        <dbReference type="ARBA" id="ARBA00022448"/>
    </source>
</evidence>
<dbReference type="GO" id="GO:0005886">
    <property type="term" value="C:plasma membrane"/>
    <property type="evidence" value="ECO:0007669"/>
    <property type="project" value="UniProtKB-SubCell"/>
</dbReference>
<dbReference type="CDD" id="cd06173">
    <property type="entry name" value="MFS_MefA_like"/>
    <property type="match status" value="1"/>
</dbReference>
<dbReference type="PANTHER" id="PTHR23513">
    <property type="entry name" value="INTEGRAL MEMBRANE EFFLUX PROTEIN-RELATED"/>
    <property type="match status" value="1"/>
</dbReference>
<feature type="transmembrane region" description="Helical" evidence="9">
    <location>
        <begin position="257"/>
        <end position="277"/>
    </location>
</feature>
<dbReference type="PANTHER" id="PTHR23513:SF9">
    <property type="entry name" value="ENTEROBACTIN EXPORTER ENTS"/>
    <property type="match status" value="1"/>
</dbReference>
<evidence type="ECO:0000259" key="10">
    <source>
        <dbReference type="PROSITE" id="PS50850"/>
    </source>
</evidence>
<dbReference type="RefSeq" id="WP_068954066.1">
    <property type="nucleotide sequence ID" value="NZ_LGLV01000006.1"/>
</dbReference>
<evidence type="ECO:0000256" key="3">
    <source>
        <dbReference type="ARBA" id="ARBA00022475"/>
    </source>
</evidence>
<feature type="transmembrane region" description="Helical" evidence="9">
    <location>
        <begin position="313"/>
        <end position="335"/>
    </location>
</feature>
<keyword evidence="4 9" id="KW-0812">Transmembrane</keyword>
<protein>
    <recommendedName>
        <fullName evidence="8">Multidrug efflux pump Tap</fullName>
    </recommendedName>
</protein>